<comment type="caution">
    <text evidence="5">The sequence shown here is derived from an EMBL/GenBank/DDBJ whole genome shotgun (WGS) entry which is preliminary data.</text>
</comment>
<evidence type="ECO:0000313" key="5">
    <source>
        <dbReference type="EMBL" id="KJD45158.1"/>
    </source>
</evidence>
<name>A0A0D7X2F7_9BACL</name>
<keyword evidence="6" id="KW-1185">Reference proteome</keyword>
<feature type="transmembrane region" description="Helical" evidence="3">
    <location>
        <begin position="95"/>
        <end position="114"/>
    </location>
</feature>
<keyword evidence="3" id="KW-0472">Membrane</keyword>
<reference evidence="5 6" key="1">
    <citation type="submission" date="2014-11" db="EMBL/GenBank/DDBJ databases">
        <title>Draft Genome Sequences of Paenibacillus polymyxa NRRL B-30509 and Paenibacillus terrae NRRL B-30644, Strains from a Poultry Environment that Produce Tridecaptin A and Paenicidins.</title>
        <authorList>
            <person name="van Belkum M.J."/>
            <person name="Lohans C.T."/>
            <person name="Vederas J.C."/>
        </authorList>
    </citation>
    <scope>NUCLEOTIDE SEQUENCE [LARGE SCALE GENOMIC DNA]</scope>
    <source>
        <strain evidence="5 6">NRRL B-30644</strain>
    </source>
</reference>
<feature type="domain" description="Acyltransferase 3" evidence="4">
    <location>
        <begin position="13"/>
        <end position="324"/>
    </location>
</feature>
<dbReference type="RefSeq" id="WP_044646513.1">
    <property type="nucleotide sequence ID" value="NZ_JTHP01000023.1"/>
</dbReference>
<keyword evidence="5" id="KW-0012">Acyltransferase</keyword>
<evidence type="ECO:0000256" key="2">
    <source>
        <dbReference type="ARBA" id="ARBA00007400"/>
    </source>
</evidence>
<feature type="transmembrane region" description="Helical" evidence="3">
    <location>
        <begin position="247"/>
        <end position="265"/>
    </location>
</feature>
<feature type="transmembrane region" description="Helical" evidence="3">
    <location>
        <begin position="190"/>
        <end position="208"/>
    </location>
</feature>
<protein>
    <submittedName>
        <fullName evidence="5">Acyltransferase</fullName>
    </submittedName>
</protein>
<dbReference type="Pfam" id="PF01757">
    <property type="entry name" value="Acyl_transf_3"/>
    <property type="match status" value="1"/>
</dbReference>
<proteinExistence type="inferred from homology"/>
<feature type="transmembrane region" description="Helical" evidence="3">
    <location>
        <begin position="52"/>
        <end position="74"/>
    </location>
</feature>
<evidence type="ECO:0000256" key="1">
    <source>
        <dbReference type="ARBA" id="ARBA00004370"/>
    </source>
</evidence>
<keyword evidence="3" id="KW-1133">Transmembrane helix</keyword>
<sequence length="351" mass="41426">MHHDKELKLAETNIAKGIAVILLLIHHLFAFPDRIKYDYVSLFSLFHERGEFYLGHFGQIAISIFLFLSGYGLYKSNIQNPHHLLQKSFTRLSKIMINYWVVFLLFIPAGLYFFGNSDRFQNNSIMDFLRNFIALSSSYNGEWWFLYDYILLLLIFPVTFQAFQRNAWVTLLIAGLIFYNSYSQGNYYSIMYWQLPFMIGLFFAKYKLYSWMSKIYNSIIFNNILFDIIIIVVLFRFRTTSQIFEKTTIDIIIAPVFILVSIHLMNKLKLTRPFAYLGKNSMNIWLTHTFFCYYYFQSIVFFPKVSILILLWLTLLTVLTSIIVNSIISLINNKVYTRNIDLNPNKVGGQV</sequence>
<organism evidence="5 6">
    <name type="scientific">Paenibacillus terrae</name>
    <dbReference type="NCBI Taxonomy" id="159743"/>
    <lineage>
        <taxon>Bacteria</taxon>
        <taxon>Bacillati</taxon>
        <taxon>Bacillota</taxon>
        <taxon>Bacilli</taxon>
        <taxon>Bacillales</taxon>
        <taxon>Paenibacillaceae</taxon>
        <taxon>Paenibacillus</taxon>
    </lineage>
</organism>
<feature type="transmembrane region" description="Helical" evidence="3">
    <location>
        <begin position="285"/>
        <end position="303"/>
    </location>
</feature>
<dbReference type="Proteomes" id="UP000032534">
    <property type="component" value="Unassembled WGS sequence"/>
</dbReference>
<dbReference type="InterPro" id="IPR002656">
    <property type="entry name" value="Acyl_transf_3_dom"/>
</dbReference>
<feature type="transmembrane region" description="Helical" evidence="3">
    <location>
        <begin position="143"/>
        <end position="160"/>
    </location>
</feature>
<keyword evidence="5" id="KW-0808">Transferase</keyword>
<gene>
    <name evidence="5" type="ORF">QD47_12870</name>
</gene>
<dbReference type="EMBL" id="JTHP01000023">
    <property type="protein sequence ID" value="KJD45158.1"/>
    <property type="molecule type" value="Genomic_DNA"/>
</dbReference>
<dbReference type="PATRIC" id="fig|159743.3.peg.2861"/>
<feature type="transmembrane region" description="Helical" evidence="3">
    <location>
        <begin position="167"/>
        <end position="184"/>
    </location>
</feature>
<comment type="subcellular location">
    <subcellularLocation>
        <location evidence="1">Membrane</location>
    </subcellularLocation>
</comment>
<evidence type="ECO:0000256" key="3">
    <source>
        <dbReference type="SAM" id="Phobius"/>
    </source>
</evidence>
<comment type="similarity">
    <text evidence="2">Belongs to the acyltransferase 3 family.</text>
</comment>
<evidence type="ECO:0000259" key="4">
    <source>
        <dbReference type="Pfam" id="PF01757"/>
    </source>
</evidence>
<dbReference type="AlphaFoldDB" id="A0A0D7X2F7"/>
<dbReference type="GO" id="GO:0016747">
    <property type="term" value="F:acyltransferase activity, transferring groups other than amino-acyl groups"/>
    <property type="evidence" value="ECO:0007669"/>
    <property type="project" value="InterPro"/>
</dbReference>
<dbReference type="OrthoDB" id="9807022at2"/>
<feature type="transmembrane region" description="Helical" evidence="3">
    <location>
        <begin position="215"/>
        <end position="235"/>
    </location>
</feature>
<feature type="transmembrane region" description="Helical" evidence="3">
    <location>
        <begin position="309"/>
        <end position="331"/>
    </location>
</feature>
<keyword evidence="3" id="KW-0812">Transmembrane</keyword>
<evidence type="ECO:0000313" key="6">
    <source>
        <dbReference type="Proteomes" id="UP000032534"/>
    </source>
</evidence>
<accession>A0A0D7X2F7</accession>
<feature type="transmembrane region" description="Helical" evidence="3">
    <location>
        <begin position="12"/>
        <end position="32"/>
    </location>
</feature>